<sequence length="140" mass="16522">MEILQGTKHDLFFQGYNQGDVIDYDETFAPVARMEATRILIAFALHMEFTLFQMDVKSAFPSGFLKKEVYIKLPPDFERHVHPEHKEHIWNGTFYGAMLDLMGYKKQTLWLFLLLKLNTWLLLLVVLNYYKSSNILKTED</sequence>
<keyword evidence="1" id="KW-0812">Transmembrane</keyword>
<dbReference type="RefSeq" id="XP_009770788.1">
    <property type="nucleotide sequence ID" value="XM_009772486.1"/>
</dbReference>
<keyword evidence="1" id="KW-1133">Transmembrane helix</keyword>
<reference evidence="3" key="1">
    <citation type="journal article" date="2013" name="Genome Biol.">
        <title>Reference genomes and transcriptomes of Nicotiana sylvestris and Nicotiana tomentosiformis.</title>
        <authorList>
            <person name="Sierro N."/>
            <person name="Battey J.N."/>
            <person name="Ouadi S."/>
            <person name="Bovet L."/>
            <person name="Goepfert S."/>
            <person name="Bakaher N."/>
            <person name="Peitsch M.C."/>
            <person name="Ivanov N.V."/>
        </authorList>
    </citation>
    <scope>NUCLEOTIDE SEQUENCE [LARGE SCALE GENOMIC DNA]</scope>
</reference>
<dbReference type="eggNOG" id="KOG0017">
    <property type="taxonomic scope" value="Eukaryota"/>
</dbReference>
<keyword evidence="1" id="KW-0472">Membrane</keyword>
<evidence type="ECO:0000313" key="3">
    <source>
        <dbReference type="Proteomes" id="UP000189701"/>
    </source>
</evidence>
<reference evidence="4" key="2">
    <citation type="submission" date="2025-08" db="UniProtKB">
        <authorList>
            <consortium name="RefSeq"/>
        </authorList>
    </citation>
    <scope>IDENTIFICATION</scope>
    <source>
        <tissue evidence="4">Leaf</tissue>
    </source>
</reference>
<name>A0A1U7VWL9_NICSY</name>
<keyword evidence="3" id="KW-1185">Reference proteome</keyword>
<organism evidence="3 4">
    <name type="scientific">Nicotiana sylvestris</name>
    <name type="common">Wood tobacco</name>
    <name type="synonym">South American tobacco</name>
    <dbReference type="NCBI Taxonomy" id="4096"/>
    <lineage>
        <taxon>Eukaryota</taxon>
        <taxon>Viridiplantae</taxon>
        <taxon>Streptophyta</taxon>
        <taxon>Embryophyta</taxon>
        <taxon>Tracheophyta</taxon>
        <taxon>Spermatophyta</taxon>
        <taxon>Magnoliopsida</taxon>
        <taxon>eudicotyledons</taxon>
        <taxon>Gunneridae</taxon>
        <taxon>Pentapetalae</taxon>
        <taxon>asterids</taxon>
        <taxon>lamiids</taxon>
        <taxon>Solanales</taxon>
        <taxon>Solanaceae</taxon>
        <taxon>Nicotianoideae</taxon>
        <taxon>Nicotianeae</taxon>
        <taxon>Nicotiana</taxon>
    </lineage>
</organism>
<evidence type="ECO:0000259" key="2">
    <source>
        <dbReference type="Pfam" id="PF07727"/>
    </source>
</evidence>
<accession>A0A1U7VWL9</accession>
<dbReference type="Pfam" id="PF07727">
    <property type="entry name" value="RVT_2"/>
    <property type="match status" value="1"/>
</dbReference>
<gene>
    <name evidence="4" type="primary">LOC104221416</name>
</gene>
<proteinExistence type="predicted"/>
<dbReference type="STRING" id="4096.A0A1U7VWL9"/>
<dbReference type="AlphaFoldDB" id="A0A1U7VWL9"/>
<feature type="domain" description="Reverse transcriptase Ty1/copia-type" evidence="2">
    <location>
        <begin position="8"/>
        <end position="96"/>
    </location>
</feature>
<feature type="transmembrane region" description="Helical" evidence="1">
    <location>
        <begin position="108"/>
        <end position="130"/>
    </location>
</feature>
<evidence type="ECO:0000313" key="4">
    <source>
        <dbReference type="RefSeq" id="XP_009770788.1"/>
    </source>
</evidence>
<evidence type="ECO:0000256" key="1">
    <source>
        <dbReference type="SAM" id="Phobius"/>
    </source>
</evidence>
<protein>
    <submittedName>
        <fullName evidence="4">Uncharacterized protein LOC104221416</fullName>
    </submittedName>
</protein>
<dbReference type="InterPro" id="IPR013103">
    <property type="entry name" value="RVT_2"/>
</dbReference>
<dbReference type="OrthoDB" id="1306296at2759"/>
<dbReference type="Proteomes" id="UP000189701">
    <property type="component" value="Unplaced"/>
</dbReference>